<sequence>MSHLKPIRRSTSSNQSINSTTTNKKTTIFPLPNATKPRYVVPKKIEINELPDDILLYIFRYLSPIDLLKIGIICRRWHSVSQDESLWRSLVFSYGLHQITSTLTNKQRIQAYLNQQINTQLKTLFSTKFDVLKSYTGIPNYEKIFTKFSQQFKFLLAFCDDKHNVIWSQKCETIKFFEVSMSIRWFEITKPELLTRVRYLRLFSIVSININTRPNRTRLPKENEQLSDVTQKPVQHTQQIQSLLHEYTFDWNLFEKKSISLTNDIKSSIRISRLSNEDDLLIGYYEQDKSFAFLVFNINYLSFHELFFTGLRLTTLTNNRSLSHMLIPNHFPKSNDIEVSVFICFRNMTTIFLRHRFLNCRLINSNTRLIELLRITDMAKELGPELNELPKFNWKTGIFKGTINDLFLIDIVVLNERKNVSFSVTLPATLISGDNDNEGGQGKDYLLSSNVWNIKAESQCNNQLRINGTIMRLDSEYCALGRDTHSWHLQNMTCSF</sequence>
<dbReference type="PROSITE" id="PS50181">
    <property type="entry name" value="FBOX"/>
    <property type="match status" value="1"/>
</dbReference>
<dbReference type="Proteomes" id="UP000663860">
    <property type="component" value="Unassembled WGS sequence"/>
</dbReference>
<organism evidence="3 5">
    <name type="scientific">Adineta steineri</name>
    <dbReference type="NCBI Taxonomy" id="433720"/>
    <lineage>
        <taxon>Eukaryota</taxon>
        <taxon>Metazoa</taxon>
        <taxon>Spiralia</taxon>
        <taxon>Gnathifera</taxon>
        <taxon>Rotifera</taxon>
        <taxon>Eurotatoria</taxon>
        <taxon>Bdelloidea</taxon>
        <taxon>Adinetida</taxon>
        <taxon>Adinetidae</taxon>
        <taxon>Adineta</taxon>
    </lineage>
</organism>
<dbReference type="Pfam" id="PF12937">
    <property type="entry name" value="F-box-like"/>
    <property type="match status" value="1"/>
</dbReference>
<feature type="domain" description="F-box" evidence="2">
    <location>
        <begin position="44"/>
        <end position="90"/>
    </location>
</feature>
<comment type="caution">
    <text evidence="3">The sequence shown here is derived from an EMBL/GenBank/DDBJ whole genome shotgun (WGS) entry which is preliminary data.</text>
</comment>
<dbReference type="EMBL" id="CAJOBB010000086">
    <property type="protein sequence ID" value="CAF3553803.1"/>
    <property type="molecule type" value="Genomic_DNA"/>
</dbReference>
<evidence type="ECO:0000313" key="4">
    <source>
        <dbReference type="EMBL" id="CAF3553803.1"/>
    </source>
</evidence>
<dbReference type="InterPro" id="IPR032675">
    <property type="entry name" value="LRR_dom_sf"/>
</dbReference>
<evidence type="ECO:0000256" key="1">
    <source>
        <dbReference type="SAM" id="MobiDB-lite"/>
    </source>
</evidence>
<dbReference type="PANTHER" id="PTHR46731:SF1">
    <property type="entry name" value="F-BOX ONLY PROTEIN 15"/>
    <property type="match status" value="1"/>
</dbReference>
<proteinExistence type="predicted"/>
<dbReference type="AlphaFoldDB" id="A0A813UTK1"/>
<dbReference type="Gene3D" id="3.80.10.10">
    <property type="entry name" value="Ribonuclease Inhibitor"/>
    <property type="match status" value="1"/>
</dbReference>
<feature type="region of interest" description="Disordered" evidence="1">
    <location>
        <begin position="1"/>
        <end position="28"/>
    </location>
</feature>
<reference evidence="3" key="1">
    <citation type="submission" date="2021-02" db="EMBL/GenBank/DDBJ databases">
        <authorList>
            <person name="Nowell W R."/>
        </authorList>
    </citation>
    <scope>NUCLEOTIDE SEQUENCE</scope>
</reference>
<dbReference type="PANTHER" id="PTHR46731">
    <property type="entry name" value="F-BOX ONLY PROTEIN 15"/>
    <property type="match status" value="1"/>
</dbReference>
<dbReference type="SUPFAM" id="SSF81383">
    <property type="entry name" value="F-box domain"/>
    <property type="match status" value="1"/>
</dbReference>
<evidence type="ECO:0000259" key="2">
    <source>
        <dbReference type="PROSITE" id="PS50181"/>
    </source>
</evidence>
<gene>
    <name evidence="3" type="ORF">IZO911_LOCUS8553</name>
    <name evidence="4" type="ORF">KXQ929_LOCUS2784</name>
</gene>
<dbReference type="GO" id="GO:0019005">
    <property type="term" value="C:SCF ubiquitin ligase complex"/>
    <property type="evidence" value="ECO:0007669"/>
    <property type="project" value="TreeGrafter"/>
</dbReference>
<evidence type="ECO:0000313" key="3">
    <source>
        <dbReference type="EMBL" id="CAF0831486.1"/>
    </source>
</evidence>
<dbReference type="SMART" id="SM00256">
    <property type="entry name" value="FBOX"/>
    <property type="match status" value="1"/>
</dbReference>
<dbReference type="EMBL" id="CAJNOE010000058">
    <property type="protein sequence ID" value="CAF0831486.1"/>
    <property type="molecule type" value="Genomic_DNA"/>
</dbReference>
<evidence type="ECO:0000313" key="5">
    <source>
        <dbReference type="Proteomes" id="UP000663860"/>
    </source>
</evidence>
<feature type="compositionally biased region" description="Low complexity" evidence="1">
    <location>
        <begin position="10"/>
        <end position="28"/>
    </location>
</feature>
<name>A0A813UTK1_9BILA</name>
<protein>
    <recommendedName>
        <fullName evidence="2">F-box domain-containing protein</fullName>
    </recommendedName>
</protein>
<dbReference type="InterPro" id="IPR036047">
    <property type="entry name" value="F-box-like_dom_sf"/>
</dbReference>
<accession>A0A813UTK1</accession>
<dbReference type="Proteomes" id="UP000663868">
    <property type="component" value="Unassembled WGS sequence"/>
</dbReference>
<dbReference type="InterPro" id="IPR001810">
    <property type="entry name" value="F-box_dom"/>
</dbReference>